<dbReference type="STRING" id="82801.SAMN04488506_1065"/>
<protein>
    <submittedName>
        <fullName evidence="2">Ribulose-phosphate 3-epimerase</fullName>
    </submittedName>
</protein>
<dbReference type="Pfam" id="PF14493">
    <property type="entry name" value="HTH_40"/>
    <property type="match status" value="1"/>
</dbReference>
<feature type="domain" description="Helicase Helix-turn-helix" evidence="1">
    <location>
        <begin position="260"/>
        <end position="338"/>
    </location>
</feature>
<organism evidence="2 3">
    <name type="scientific">Desemzia incerta</name>
    <dbReference type="NCBI Taxonomy" id="82801"/>
    <lineage>
        <taxon>Bacteria</taxon>
        <taxon>Bacillati</taxon>
        <taxon>Bacillota</taxon>
        <taxon>Bacilli</taxon>
        <taxon>Lactobacillales</taxon>
        <taxon>Carnobacteriaceae</taxon>
        <taxon>Desemzia</taxon>
    </lineage>
</organism>
<evidence type="ECO:0000313" key="2">
    <source>
        <dbReference type="EMBL" id="SFQ22584.1"/>
    </source>
</evidence>
<evidence type="ECO:0000259" key="1">
    <source>
        <dbReference type="Pfam" id="PF14493"/>
    </source>
</evidence>
<dbReference type="InterPro" id="IPR029491">
    <property type="entry name" value="Helicase_HTH"/>
</dbReference>
<dbReference type="OrthoDB" id="2168040at2"/>
<evidence type="ECO:0000313" key="3">
    <source>
        <dbReference type="Proteomes" id="UP000199136"/>
    </source>
</evidence>
<accession>A0A1I5WS17</accession>
<dbReference type="RefSeq" id="WP_092480115.1">
    <property type="nucleotide sequence ID" value="NZ_FOXW01000003.1"/>
</dbReference>
<gene>
    <name evidence="2" type="ORF">SAMN04488506_1065</name>
</gene>
<proteinExistence type="predicted"/>
<reference evidence="2 3" key="1">
    <citation type="submission" date="2016-10" db="EMBL/GenBank/DDBJ databases">
        <authorList>
            <person name="de Groot N.N."/>
        </authorList>
    </citation>
    <scope>NUCLEOTIDE SEQUENCE [LARGE SCALE GENOMIC DNA]</scope>
    <source>
        <strain evidence="2 3">DSM 20581</strain>
    </source>
</reference>
<keyword evidence="3" id="KW-1185">Reference proteome</keyword>
<dbReference type="Proteomes" id="UP000199136">
    <property type="component" value="Unassembled WGS sequence"/>
</dbReference>
<sequence>MALTYTDYFILTLFSTEQPKKGSTVFHILQGKKTASILYRAADYSLDCFFGFFPTIVRHAFFQRLDQLVSVGYVTFNSDIDEYRQTVEGKEAAERYFSHHYYPTKVRWMTHGRAVQEFQKKVYFLTQIFSEIRHNNSRYIPLEKNGAIQQWAKQWLKQQRSDVQESAVKFGQEWKLLLSQLESENAIVIAQSMSGHQIVGLTKKQLAERMSVEALEISMREADTFSKLVELTAKQQTEVPLFYSILKEIMEQNDNSLSKSAKETIQLIQKGYSLEQVTNLRNLKKSTVSEHLIEWVILFPKVDIKPFIPKEIYQIAEDLMNENPAYTFKDMQEKIPAMEFLWFRLIQIERRRKNG</sequence>
<name>A0A1I5WS17_9LACT</name>
<dbReference type="EMBL" id="FOXW01000003">
    <property type="protein sequence ID" value="SFQ22584.1"/>
    <property type="molecule type" value="Genomic_DNA"/>
</dbReference>
<dbReference type="AlphaFoldDB" id="A0A1I5WS17"/>